<feature type="signal peptide" evidence="11">
    <location>
        <begin position="1"/>
        <end position="21"/>
    </location>
</feature>
<evidence type="ECO:0000259" key="12">
    <source>
        <dbReference type="PROSITE" id="PS51201"/>
    </source>
</evidence>
<keyword evidence="11" id="KW-0732">Signal</keyword>
<accession>A0A835ZF36</accession>
<dbReference type="InterPro" id="IPR038770">
    <property type="entry name" value="Na+/solute_symporter_sf"/>
</dbReference>
<dbReference type="GO" id="GO:0009507">
    <property type="term" value="C:chloroplast"/>
    <property type="evidence" value="ECO:0007669"/>
    <property type="project" value="TreeGrafter"/>
</dbReference>
<keyword evidence="9 10" id="KW-0472">Membrane</keyword>
<organism evidence="13 14">
    <name type="scientific">Tribonema minus</name>
    <dbReference type="NCBI Taxonomy" id="303371"/>
    <lineage>
        <taxon>Eukaryota</taxon>
        <taxon>Sar</taxon>
        <taxon>Stramenopiles</taxon>
        <taxon>Ochrophyta</taxon>
        <taxon>PX clade</taxon>
        <taxon>Xanthophyceae</taxon>
        <taxon>Tribonematales</taxon>
        <taxon>Tribonemataceae</taxon>
        <taxon>Tribonema</taxon>
    </lineage>
</organism>
<dbReference type="Proteomes" id="UP000664859">
    <property type="component" value="Unassembled WGS sequence"/>
</dbReference>
<dbReference type="AlphaFoldDB" id="A0A835ZF36"/>
<keyword evidence="8" id="KW-0406">Ion transport</keyword>
<dbReference type="Gene3D" id="3.40.50.720">
    <property type="entry name" value="NAD(P)-binding Rossmann-like Domain"/>
    <property type="match status" value="1"/>
</dbReference>
<name>A0A835ZF36_9STRA</name>
<evidence type="ECO:0000256" key="4">
    <source>
        <dbReference type="ARBA" id="ARBA00022538"/>
    </source>
</evidence>
<dbReference type="PANTHER" id="PTHR46157">
    <property type="entry name" value="K(+) EFFLUX ANTIPORTER 3, CHLOROPLASTIC"/>
    <property type="match status" value="1"/>
</dbReference>
<evidence type="ECO:0000256" key="1">
    <source>
        <dbReference type="ARBA" id="ARBA00004127"/>
    </source>
</evidence>
<feature type="transmembrane region" description="Helical" evidence="10">
    <location>
        <begin position="240"/>
        <end position="260"/>
    </location>
</feature>
<feature type="chain" id="PRO_5032734809" evidence="11">
    <location>
        <begin position="22"/>
        <end position="820"/>
    </location>
</feature>
<dbReference type="PROSITE" id="PS51201">
    <property type="entry name" value="RCK_N"/>
    <property type="match status" value="1"/>
</dbReference>
<comment type="subcellular location">
    <subcellularLocation>
        <location evidence="1">Endomembrane system</location>
        <topology evidence="1">Multi-pass membrane protein</topology>
    </subcellularLocation>
</comment>
<reference evidence="13" key="1">
    <citation type="submission" date="2021-02" db="EMBL/GenBank/DDBJ databases">
        <title>First Annotated Genome of the Yellow-green Alga Tribonema minus.</title>
        <authorList>
            <person name="Mahan K.M."/>
        </authorList>
    </citation>
    <scope>NUCLEOTIDE SEQUENCE</scope>
    <source>
        <strain evidence="13">UTEX B ZZ1240</strain>
    </source>
</reference>
<dbReference type="InterPro" id="IPR006153">
    <property type="entry name" value="Cation/H_exchanger_TM"/>
</dbReference>
<keyword evidence="14" id="KW-1185">Reference proteome</keyword>
<keyword evidence="5 10" id="KW-0812">Transmembrane</keyword>
<keyword evidence="4" id="KW-0633">Potassium transport</keyword>
<dbReference type="PANTHER" id="PTHR46157:SF4">
    <property type="entry name" value="K(+) EFFLUX ANTIPORTER 3, CHLOROPLASTIC"/>
    <property type="match status" value="1"/>
</dbReference>
<evidence type="ECO:0000256" key="7">
    <source>
        <dbReference type="ARBA" id="ARBA00022989"/>
    </source>
</evidence>
<sequence length="820" mass="86387">MRRPVVCAALLPCLVLRGAGALLVAPFSGLRRCCCHHQRRISSQHRGNGEATWKAARAVETVRSHVHRGGSSALHMWTAGRAVDTFRSHAHRGGSSALRMSGLEGDVTGMAALGTDALKFLAATVAIVPIAKRFNLSPVLGFLAAGLILGPKGVGAIKDLRDLNALGELGITFLLFEQGLELSLDRLKALGKYAFGLGTLQVLLCTAAFGAFPFVGGVQLLELVFKSPDALVNISRLDEAVVIGAALSLSSSAFVLKILQEKGLLRGRAGQATLGVLLLQDIAVVPLLVLLPIIENQQRDVPLGLQASMLALTAVKAIGGLAGILVLGRVILRRLFEAVAAARSTETFVALCLLVAIGIGELTDSLGLSSTLGAFIAGTLLAETNYRMQVEADIAPFRGLLLGLFFMTTGASVDPGLLLEQWPTVIGLLGGLLLIKGVITSLVCPLFGLTKGESVRVGSILSGGGEFAFVVLTLAQKLNVLPMTLDKLLVGTVVLSMALTPVLAEAGDRLGAYLDELDEQNGVKSAEEDNPEGVEGRDMVVICGFGPVGQIVGSLISSPTVSNALNNAKFIAFDLNPKRVSESRKKGYPVYYGDGSQPKVIETAGINNPKALVVTYSNHDLAVSAVERLRAAYPLTPIFTRATDYEQYWRLQEEGATAVVSDLSEISIRLGSELLESFGVPRTYDIQAAKVELRQTLARLSQAGGIKREFSAKFSAEQLAPSNFVASGLIPARVIEEAGVQVTQGVSSLHLEDITEEDLGVTVCLLPDWSVQDDGYSEADLDGAAVGEMGRIEIGEIVDIVGQTEQEPAAAAAGAAPLVD</sequence>
<evidence type="ECO:0000256" key="5">
    <source>
        <dbReference type="ARBA" id="ARBA00022692"/>
    </source>
</evidence>
<evidence type="ECO:0000256" key="3">
    <source>
        <dbReference type="ARBA" id="ARBA00022449"/>
    </source>
</evidence>
<protein>
    <submittedName>
        <fullName evidence="13">K(+) efflux antiporter 3</fullName>
    </submittedName>
</protein>
<feature type="transmembrane region" description="Helical" evidence="10">
    <location>
        <begin position="272"/>
        <end position="294"/>
    </location>
</feature>
<keyword evidence="2" id="KW-0813">Transport</keyword>
<dbReference type="Pfam" id="PF02254">
    <property type="entry name" value="TrkA_N"/>
    <property type="match status" value="1"/>
</dbReference>
<dbReference type="GO" id="GO:0015297">
    <property type="term" value="F:antiporter activity"/>
    <property type="evidence" value="ECO:0007669"/>
    <property type="project" value="UniProtKB-KW"/>
</dbReference>
<dbReference type="InterPro" id="IPR003148">
    <property type="entry name" value="RCK_N"/>
</dbReference>
<feature type="transmembrane region" description="Helical" evidence="10">
    <location>
        <begin position="306"/>
        <end position="328"/>
    </location>
</feature>
<dbReference type="GO" id="GO:0012505">
    <property type="term" value="C:endomembrane system"/>
    <property type="evidence" value="ECO:0007669"/>
    <property type="project" value="UniProtKB-SubCell"/>
</dbReference>
<evidence type="ECO:0000256" key="11">
    <source>
        <dbReference type="SAM" id="SignalP"/>
    </source>
</evidence>
<evidence type="ECO:0000313" key="13">
    <source>
        <dbReference type="EMBL" id="KAG5192540.1"/>
    </source>
</evidence>
<feature type="transmembrane region" description="Helical" evidence="10">
    <location>
        <begin position="340"/>
        <end position="359"/>
    </location>
</feature>
<feature type="transmembrane region" description="Helical" evidence="10">
    <location>
        <begin position="365"/>
        <end position="382"/>
    </location>
</feature>
<dbReference type="InterPro" id="IPR036291">
    <property type="entry name" value="NAD(P)-bd_dom_sf"/>
</dbReference>
<dbReference type="Pfam" id="PF00999">
    <property type="entry name" value="Na_H_Exchanger"/>
    <property type="match status" value="1"/>
</dbReference>
<feature type="transmembrane region" description="Helical" evidence="10">
    <location>
        <begin position="394"/>
        <end position="413"/>
    </location>
</feature>
<keyword evidence="3" id="KW-0050">Antiport</keyword>
<proteinExistence type="predicted"/>
<dbReference type="GO" id="GO:0016020">
    <property type="term" value="C:membrane"/>
    <property type="evidence" value="ECO:0007669"/>
    <property type="project" value="InterPro"/>
</dbReference>
<dbReference type="Gene3D" id="1.20.1530.20">
    <property type="match status" value="1"/>
</dbReference>
<dbReference type="GO" id="GO:1902600">
    <property type="term" value="P:proton transmembrane transport"/>
    <property type="evidence" value="ECO:0007669"/>
    <property type="project" value="InterPro"/>
</dbReference>
<feature type="transmembrane region" description="Helical" evidence="10">
    <location>
        <begin position="425"/>
        <end position="450"/>
    </location>
</feature>
<dbReference type="OrthoDB" id="4834at2759"/>
<evidence type="ECO:0000256" key="6">
    <source>
        <dbReference type="ARBA" id="ARBA00022958"/>
    </source>
</evidence>
<evidence type="ECO:0000256" key="2">
    <source>
        <dbReference type="ARBA" id="ARBA00022448"/>
    </source>
</evidence>
<evidence type="ECO:0000256" key="8">
    <source>
        <dbReference type="ARBA" id="ARBA00023065"/>
    </source>
</evidence>
<feature type="transmembrane region" description="Helical" evidence="10">
    <location>
        <begin position="193"/>
        <end position="220"/>
    </location>
</feature>
<dbReference type="SUPFAM" id="SSF51735">
    <property type="entry name" value="NAD(P)-binding Rossmann-fold domains"/>
    <property type="match status" value="1"/>
</dbReference>
<gene>
    <name evidence="13" type="ORF">JKP88DRAFT_292871</name>
</gene>
<feature type="transmembrane region" description="Helical" evidence="10">
    <location>
        <begin position="457"/>
        <end position="476"/>
    </location>
</feature>
<dbReference type="EMBL" id="JAFCMP010000004">
    <property type="protein sequence ID" value="KAG5192540.1"/>
    <property type="molecule type" value="Genomic_DNA"/>
</dbReference>
<feature type="domain" description="RCK N-terminal" evidence="12">
    <location>
        <begin position="537"/>
        <end position="661"/>
    </location>
</feature>
<evidence type="ECO:0000313" key="14">
    <source>
        <dbReference type="Proteomes" id="UP000664859"/>
    </source>
</evidence>
<comment type="caution">
    <text evidence="13">The sequence shown here is derived from an EMBL/GenBank/DDBJ whole genome shotgun (WGS) entry which is preliminary data.</text>
</comment>
<keyword evidence="6" id="KW-0630">Potassium</keyword>
<dbReference type="FunFam" id="3.40.50.720:FF:000036">
    <property type="entry name" value="Glutathione-regulated potassium-efflux system protein KefB"/>
    <property type="match status" value="1"/>
</dbReference>
<keyword evidence="7 10" id="KW-1133">Transmembrane helix</keyword>
<dbReference type="GO" id="GO:0006813">
    <property type="term" value="P:potassium ion transport"/>
    <property type="evidence" value="ECO:0007669"/>
    <property type="project" value="UniProtKB-KW"/>
</dbReference>
<evidence type="ECO:0000256" key="10">
    <source>
        <dbReference type="SAM" id="Phobius"/>
    </source>
</evidence>
<evidence type="ECO:0000256" key="9">
    <source>
        <dbReference type="ARBA" id="ARBA00023136"/>
    </source>
</evidence>